<organism evidence="2 3">
    <name type="scientific">Streptomyces syringium</name>
    <dbReference type="NCBI Taxonomy" id="76729"/>
    <lineage>
        <taxon>Bacteria</taxon>
        <taxon>Bacillati</taxon>
        <taxon>Actinomycetota</taxon>
        <taxon>Actinomycetes</taxon>
        <taxon>Kitasatosporales</taxon>
        <taxon>Streptomycetaceae</taxon>
        <taxon>Streptomyces</taxon>
    </lineage>
</organism>
<dbReference type="InterPro" id="IPR015943">
    <property type="entry name" value="WD40/YVTN_repeat-like_dom_sf"/>
</dbReference>
<dbReference type="Proteomes" id="UP001519291">
    <property type="component" value="Unassembled WGS sequence"/>
</dbReference>
<evidence type="ECO:0000313" key="3">
    <source>
        <dbReference type="Proteomes" id="UP001519291"/>
    </source>
</evidence>
<proteinExistence type="predicted"/>
<dbReference type="InterPro" id="IPR011045">
    <property type="entry name" value="N2O_reductase_N"/>
</dbReference>
<dbReference type="InterPro" id="IPR051200">
    <property type="entry name" value="Host-pathogen_enzymatic-act"/>
</dbReference>
<dbReference type="PANTHER" id="PTHR47197:SF3">
    <property type="entry name" value="DIHYDRO-HEME D1 DEHYDROGENASE"/>
    <property type="match status" value="1"/>
</dbReference>
<evidence type="ECO:0000313" key="2">
    <source>
        <dbReference type="EMBL" id="MBP2406654.1"/>
    </source>
</evidence>
<dbReference type="GO" id="GO:0003677">
    <property type="term" value="F:DNA binding"/>
    <property type="evidence" value="ECO:0007669"/>
    <property type="project" value="UniProtKB-KW"/>
</dbReference>
<dbReference type="GeneID" id="91572966"/>
<protein>
    <submittedName>
        <fullName evidence="2">DNA-binding beta-propeller fold protein YncE</fullName>
    </submittedName>
</protein>
<dbReference type="SUPFAM" id="SSF50974">
    <property type="entry name" value="Nitrous oxide reductase, N-terminal domain"/>
    <property type="match status" value="1"/>
</dbReference>
<dbReference type="RefSeq" id="WP_165451654.1">
    <property type="nucleotide sequence ID" value="NZ_JAGIOH010000001.1"/>
</dbReference>
<dbReference type="EMBL" id="JAGIOH010000001">
    <property type="protein sequence ID" value="MBP2406654.1"/>
    <property type="molecule type" value="Genomic_DNA"/>
</dbReference>
<evidence type="ECO:0000256" key="1">
    <source>
        <dbReference type="SAM" id="MobiDB-lite"/>
    </source>
</evidence>
<sequence>MNTHTTRDQLAVVSQSGPTVTFFDARTHEPLRVLEVPAEPHELCFDADLRLLYCTTAYVSGYYHAHQGRARDITVIDVDTHEIVATLDTAPDHAPHGLALDPARSRLYVSVEATGNEPGGVIVYDTRTHERITRIPLMADGPHWFTITPDGRRGYSTNKEAEFVSVVDLVRDEFTGRIAVPGSEGLDVSRDGRYVYVAAPKGDFGAPPAAAPGIRVIDTATGAIVRTLPTEGVVFPVHTTITGAVLVGELRMAARTPGSTLGAQDNGVLTVYAPGTLEVAGQVEVGRFPLTITSSPDGSVGYVSNVMSSTVTVVDLTLMRVITTLEVDRAGEPGAHGLAYLPAARRSVQRTGPGTAGPNRRR</sequence>
<keyword evidence="2" id="KW-0238">DNA-binding</keyword>
<name>A0ABS4YD44_9ACTN</name>
<accession>A0ABS4YD44</accession>
<dbReference type="Gene3D" id="2.130.10.10">
    <property type="entry name" value="YVTN repeat-like/Quinoprotein amine dehydrogenase"/>
    <property type="match status" value="3"/>
</dbReference>
<feature type="region of interest" description="Disordered" evidence="1">
    <location>
        <begin position="343"/>
        <end position="362"/>
    </location>
</feature>
<keyword evidence="3" id="KW-1185">Reference proteome</keyword>
<gene>
    <name evidence="2" type="ORF">JO379_006123</name>
</gene>
<comment type="caution">
    <text evidence="2">The sequence shown here is derived from an EMBL/GenBank/DDBJ whole genome shotgun (WGS) entry which is preliminary data.</text>
</comment>
<dbReference type="PANTHER" id="PTHR47197">
    <property type="entry name" value="PROTEIN NIRF"/>
    <property type="match status" value="1"/>
</dbReference>
<reference evidence="2 3" key="1">
    <citation type="submission" date="2021-03" db="EMBL/GenBank/DDBJ databases">
        <title>Sequencing the genomes of 1000 actinobacteria strains.</title>
        <authorList>
            <person name="Klenk H.-P."/>
        </authorList>
    </citation>
    <scope>NUCLEOTIDE SEQUENCE [LARGE SCALE GENOMIC DNA]</scope>
    <source>
        <strain evidence="2 3">DSM 41480</strain>
    </source>
</reference>